<dbReference type="PANTHER" id="PTHR40866">
    <property type="entry name" value="BED-TYPE DOMAIN-CONTAINING PROTEIN"/>
    <property type="match status" value="1"/>
</dbReference>
<accession>A0A2P4WWE0</accession>
<dbReference type="Proteomes" id="UP000237271">
    <property type="component" value="Unassembled WGS sequence"/>
</dbReference>
<evidence type="ECO:0000313" key="2">
    <source>
        <dbReference type="Proteomes" id="UP000237271"/>
    </source>
</evidence>
<sequence>MALYSSSFSIDRIHGDVRFYYNVSLADDPAVTQGNRRNYAERLHERKRQRLEQAEEYVDLRFIAGTSASAERLFSSAKHVLRFTRKRLTPVNFEKILFLKHNRFLWTADMVSQAMKGCSSCSKAHVEG</sequence>
<name>A0A2P4WWE0_9STRA</name>
<evidence type="ECO:0008006" key="3">
    <source>
        <dbReference type="Google" id="ProtNLM"/>
    </source>
</evidence>
<proteinExistence type="predicted"/>
<evidence type="ECO:0000313" key="1">
    <source>
        <dbReference type="EMBL" id="POM57623.1"/>
    </source>
</evidence>
<gene>
    <name evidence="1" type="ORF">PHPALM_37841</name>
</gene>
<dbReference type="AlphaFoldDB" id="A0A2P4WWE0"/>
<keyword evidence="2" id="KW-1185">Reference proteome</keyword>
<comment type="caution">
    <text evidence="1">The sequence shown here is derived from an EMBL/GenBank/DDBJ whole genome shotgun (WGS) entry which is preliminary data.</text>
</comment>
<reference evidence="1 2" key="1">
    <citation type="journal article" date="2017" name="Genome Biol. Evol.">
        <title>Phytophthora megakarya and P. palmivora, closely related causal agents of cacao black pod rot, underwent increases in genome sizes and gene numbers by different mechanisms.</title>
        <authorList>
            <person name="Ali S.S."/>
            <person name="Shao J."/>
            <person name="Lary D.J."/>
            <person name="Kronmiller B."/>
            <person name="Shen D."/>
            <person name="Strem M.D."/>
            <person name="Amoako-Attah I."/>
            <person name="Akrofi A.Y."/>
            <person name="Begoude B.A."/>
            <person name="Ten Hoopen G.M."/>
            <person name="Coulibaly K."/>
            <person name="Kebe B.I."/>
            <person name="Melnick R.L."/>
            <person name="Guiltinan M.J."/>
            <person name="Tyler B.M."/>
            <person name="Meinhardt L.W."/>
            <person name="Bailey B.A."/>
        </authorList>
    </citation>
    <scope>NUCLEOTIDE SEQUENCE [LARGE SCALE GENOMIC DNA]</scope>
    <source>
        <strain evidence="2">sbr112.9</strain>
    </source>
</reference>
<dbReference type="PANTHER" id="PTHR40866:SF1">
    <property type="entry name" value="BED-TYPE DOMAIN-CONTAINING PROTEIN"/>
    <property type="match status" value="1"/>
</dbReference>
<organism evidence="1 2">
    <name type="scientific">Phytophthora palmivora</name>
    <dbReference type="NCBI Taxonomy" id="4796"/>
    <lineage>
        <taxon>Eukaryota</taxon>
        <taxon>Sar</taxon>
        <taxon>Stramenopiles</taxon>
        <taxon>Oomycota</taxon>
        <taxon>Peronosporomycetes</taxon>
        <taxon>Peronosporales</taxon>
        <taxon>Peronosporaceae</taxon>
        <taxon>Phytophthora</taxon>
    </lineage>
</organism>
<protein>
    <recommendedName>
        <fullName evidence="3">HAT C-terminal dimerisation domain-containing protein</fullName>
    </recommendedName>
</protein>
<dbReference type="EMBL" id="NCKW01020608">
    <property type="protein sequence ID" value="POM57623.1"/>
    <property type="molecule type" value="Genomic_DNA"/>
</dbReference>
<dbReference type="OrthoDB" id="129538at2759"/>